<dbReference type="AlphaFoldDB" id="A0A6C0CJP9"/>
<name>A0A6C0CJP9_9ZZZZ</name>
<accession>A0A6C0CJP9</accession>
<reference evidence="1" key="1">
    <citation type="journal article" date="2020" name="Nature">
        <title>Giant virus diversity and host interactions through global metagenomics.</title>
        <authorList>
            <person name="Schulz F."/>
            <person name="Roux S."/>
            <person name="Paez-Espino D."/>
            <person name="Jungbluth S."/>
            <person name="Walsh D.A."/>
            <person name="Denef V.J."/>
            <person name="McMahon K.D."/>
            <person name="Konstantinidis K.T."/>
            <person name="Eloe-Fadrosh E.A."/>
            <person name="Kyrpides N.C."/>
            <person name="Woyke T."/>
        </authorList>
    </citation>
    <scope>NUCLEOTIDE SEQUENCE</scope>
    <source>
        <strain evidence="1">GVMAG-M-3300021185-45</strain>
    </source>
</reference>
<evidence type="ECO:0000313" key="1">
    <source>
        <dbReference type="EMBL" id="QHT04110.1"/>
    </source>
</evidence>
<protein>
    <submittedName>
        <fullName evidence="1">Uncharacterized protein</fullName>
    </submittedName>
</protein>
<organism evidence="1">
    <name type="scientific">viral metagenome</name>
    <dbReference type="NCBI Taxonomy" id="1070528"/>
    <lineage>
        <taxon>unclassified sequences</taxon>
        <taxon>metagenomes</taxon>
        <taxon>organismal metagenomes</taxon>
    </lineage>
</organism>
<sequence length="70" mass="8532">MKVYGFYSQKQFENITRNNSRKEPYIFWEKIDGTVVQITEVTRDIKNFHNNFSDYICLGELKKWSYNLKN</sequence>
<proteinExistence type="predicted"/>
<dbReference type="EMBL" id="MN739423">
    <property type="protein sequence ID" value="QHT04110.1"/>
    <property type="molecule type" value="Genomic_DNA"/>
</dbReference>